<comment type="caution">
    <text evidence="2">The sequence shown here is derived from an EMBL/GenBank/DDBJ whole genome shotgun (WGS) entry which is preliminary data.</text>
</comment>
<proteinExistence type="predicted"/>
<name>A0ABD5VK00_9EURY</name>
<dbReference type="InterPro" id="IPR011991">
    <property type="entry name" value="ArsR-like_HTH"/>
</dbReference>
<feature type="domain" description="HTH iclR-type" evidence="1">
    <location>
        <begin position="25"/>
        <end position="59"/>
    </location>
</feature>
<sequence>MYRKVDWMKAADQSILQLLGSPRKLELTPSNIARNTGLSRGYTSERLSALVKHGLVEVDEESGSHPYYAITKLGEDVLEGSVDPTELSSED</sequence>
<dbReference type="AlphaFoldDB" id="A0ABD5VK00"/>
<protein>
    <submittedName>
        <fullName evidence="2">Winged helix-turn-helix domain-containing protein</fullName>
    </submittedName>
</protein>
<dbReference type="Gene3D" id="1.10.10.10">
    <property type="entry name" value="Winged helix-like DNA-binding domain superfamily/Winged helix DNA-binding domain"/>
    <property type="match status" value="1"/>
</dbReference>
<evidence type="ECO:0000259" key="1">
    <source>
        <dbReference type="Pfam" id="PF09339"/>
    </source>
</evidence>
<dbReference type="RefSeq" id="WP_336351706.1">
    <property type="nucleotide sequence ID" value="NZ_JAZAQL010000004.1"/>
</dbReference>
<dbReference type="SUPFAM" id="SSF46785">
    <property type="entry name" value="Winged helix' DNA-binding domain"/>
    <property type="match status" value="1"/>
</dbReference>
<dbReference type="InterPro" id="IPR005471">
    <property type="entry name" value="Tscrpt_reg_IclR_N"/>
</dbReference>
<gene>
    <name evidence="2" type="ORF">ACFQGB_17995</name>
</gene>
<dbReference type="InterPro" id="IPR036388">
    <property type="entry name" value="WH-like_DNA-bd_sf"/>
</dbReference>
<keyword evidence="3" id="KW-1185">Reference proteome</keyword>
<dbReference type="Proteomes" id="UP001596395">
    <property type="component" value="Unassembled WGS sequence"/>
</dbReference>
<reference evidence="2 3" key="1">
    <citation type="journal article" date="2019" name="Int. J. Syst. Evol. Microbiol.">
        <title>The Global Catalogue of Microorganisms (GCM) 10K type strain sequencing project: providing services to taxonomists for standard genome sequencing and annotation.</title>
        <authorList>
            <consortium name="The Broad Institute Genomics Platform"/>
            <consortium name="The Broad Institute Genome Sequencing Center for Infectious Disease"/>
            <person name="Wu L."/>
            <person name="Ma J."/>
        </authorList>
    </citation>
    <scope>NUCLEOTIDE SEQUENCE [LARGE SCALE GENOMIC DNA]</scope>
    <source>
        <strain evidence="2 3">GX26</strain>
    </source>
</reference>
<dbReference type="InterPro" id="IPR036390">
    <property type="entry name" value="WH_DNA-bd_sf"/>
</dbReference>
<evidence type="ECO:0000313" key="2">
    <source>
        <dbReference type="EMBL" id="MFC6954763.1"/>
    </source>
</evidence>
<evidence type="ECO:0000313" key="3">
    <source>
        <dbReference type="Proteomes" id="UP001596395"/>
    </source>
</evidence>
<accession>A0ABD5VK00</accession>
<dbReference type="Pfam" id="PF09339">
    <property type="entry name" value="HTH_IclR"/>
    <property type="match status" value="1"/>
</dbReference>
<dbReference type="EMBL" id="JBHSXN010000004">
    <property type="protein sequence ID" value="MFC6954763.1"/>
    <property type="molecule type" value="Genomic_DNA"/>
</dbReference>
<organism evidence="2 3">
    <name type="scientific">Halorubellus litoreus</name>
    <dbReference type="NCBI Taxonomy" id="755308"/>
    <lineage>
        <taxon>Archaea</taxon>
        <taxon>Methanobacteriati</taxon>
        <taxon>Methanobacteriota</taxon>
        <taxon>Stenosarchaea group</taxon>
        <taxon>Halobacteria</taxon>
        <taxon>Halobacteriales</taxon>
        <taxon>Halorubellaceae</taxon>
        <taxon>Halorubellus</taxon>
    </lineage>
</organism>
<dbReference type="CDD" id="cd00090">
    <property type="entry name" value="HTH_ARSR"/>
    <property type="match status" value="1"/>
</dbReference>